<dbReference type="SUPFAM" id="SSF53448">
    <property type="entry name" value="Nucleotide-diphospho-sugar transferases"/>
    <property type="match status" value="1"/>
</dbReference>
<sequence>MKTIGIIPARYASTRFPGKPLQLIAGKPLVQHVVERCREAQSLADVIVATDDERIAKVAREFCTVEMTRTDHPSGTDRIAEVAARLDCDAVVNVQGDEP</sequence>
<dbReference type="PANTHER" id="PTHR42866:SF2">
    <property type="entry name" value="3-DEOXY-MANNO-OCTULOSONATE CYTIDYLYLTRANSFERASE, MITOCHONDRIAL"/>
    <property type="match status" value="1"/>
</dbReference>
<dbReference type="GO" id="GO:0005829">
    <property type="term" value="C:cytosol"/>
    <property type="evidence" value="ECO:0007669"/>
    <property type="project" value="TreeGrafter"/>
</dbReference>
<keyword evidence="2" id="KW-0548">Nucleotidyltransferase</keyword>
<name>A0A383DZ65_9ZZZZ</name>
<feature type="non-terminal residue" evidence="3">
    <location>
        <position position="99"/>
    </location>
</feature>
<evidence type="ECO:0000313" key="3">
    <source>
        <dbReference type="EMBL" id="SVE49614.1"/>
    </source>
</evidence>
<reference evidence="3" key="1">
    <citation type="submission" date="2018-05" db="EMBL/GenBank/DDBJ databases">
        <authorList>
            <person name="Lanie J.A."/>
            <person name="Ng W.-L."/>
            <person name="Kazmierczak K.M."/>
            <person name="Andrzejewski T.M."/>
            <person name="Davidsen T.M."/>
            <person name="Wayne K.J."/>
            <person name="Tettelin H."/>
            <person name="Glass J.I."/>
            <person name="Rusch D."/>
            <person name="Podicherti R."/>
            <person name="Tsui H.-C.T."/>
            <person name="Winkler M.E."/>
        </authorList>
    </citation>
    <scope>NUCLEOTIDE SEQUENCE</scope>
</reference>
<protein>
    <recommendedName>
        <fullName evidence="4">3-deoxy-manno-octulosonate cytidylyltransferase</fullName>
    </recommendedName>
</protein>
<evidence type="ECO:0000256" key="2">
    <source>
        <dbReference type="ARBA" id="ARBA00022695"/>
    </source>
</evidence>
<accession>A0A383DZ65</accession>
<proteinExistence type="predicted"/>
<keyword evidence="1" id="KW-0808">Transferase</keyword>
<organism evidence="3">
    <name type="scientific">marine metagenome</name>
    <dbReference type="NCBI Taxonomy" id="408172"/>
    <lineage>
        <taxon>unclassified sequences</taxon>
        <taxon>metagenomes</taxon>
        <taxon>ecological metagenomes</taxon>
    </lineage>
</organism>
<evidence type="ECO:0008006" key="4">
    <source>
        <dbReference type="Google" id="ProtNLM"/>
    </source>
</evidence>
<dbReference type="AlphaFoldDB" id="A0A383DZ65"/>
<evidence type="ECO:0000256" key="1">
    <source>
        <dbReference type="ARBA" id="ARBA00022679"/>
    </source>
</evidence>
<dbReference type="InterPro" id="IPR029044">
    <property type="entry name" value="Nucleotide-diphossugar_trans"/>
</dbReference>
<gene>
    <name evidence="3" type="ORF">METZ01_LOCUS502468</name>
</gene>
<dbReference type="EMBL" id="UINC01221323">
    <property type="protein sequence ID" value="SVE49614.1"/>
    <property type="molecule type" value="Genomic_DNA"/>
</dbReference>
<dbReference type="Gene3D" id="3.90.550.10">
    <property type="entry name" value="Spore Coat Polysaccharide Biosynthesis Protein SpsA, Chain A"/>
    <property type="match status" value="1"/>
</dbReference>
<dbReference type="GO" id="GO:0008690">
    <property type="term" value="F:3-deoxy-manno-octulosonate cytidylyltransferase activity"/>
    <property type="evidence" value="ECO:0007669"/>
    <property type="project" value="TreeGrafter"/>
</dbReference>
<dbReference type="PANTHER" id="PTHR42866">
    <property type="entry name" value="3-DEOXY-MANNO-OCTULOSONATE CYTIDYLYLTRANSFERASE"/>
    <property type="match status" value="1"/>
</dbReference>
<dbReference type="Pfam" id="PF02348">
    <property type="entry name" value="CTP_transf_3"/>
    <property type="match status" value="1"/>
</dbReference>
<dbReference type="InterPro" id="IPR003329">
    <property type="entry name" value="Cytidylyl_trans"/>
</dbReference>